<dbReference type="PROSITE" id="PS51387">
    <property type="entry name" value="FAD_PCMH"/>
    <property type="match status" value="1"/>
</dbReference>
<dbReference type="Gene3D" id="3.30.465.10">
    <property type="match status" value="1"/>
</dbReference>
<organism evidence="2">
    <name type="scientific">hydrothermal vent metagenome</name>
    <dbReference type="NCBI Taxonomy" id="652676"/>
    <lineage>
        <taxon>unclassified sequences</taxon>
        <taxon>metagenomes</taxon>
        <taxon>ecological metagenomes</taxon>
    </lineage>
</organism>
<dbReference type="EMBL" id="UOEW01000297">
    <property type="protein sequence ID" value="VAW41150.1"/>
    <property type="molecule type" value="Genomic_DNA"/>
</dbReference>
<dbReference type="Pfam" id="PF01565">
    <property type="entry name" value="FAD_binding_4"/>
    <property type="match status" value="1"/>
</dbReference>
<accession>A0A3B0VKT0</accession>
<dbReference type="PANTHER" id="PTHR43762">
    <property type="entry name" value="L-GULONOLACTONE OXIDASE"/>
    <property type="match status" value="1"/>
</dbReference>
<feature type="domain" description="FAD-binding PCMH-type" evidence="1">
    <location>
        <begin position="9"/>
        <end position="175"/>
    </location>
</feature>
<reference evidence="2" key="1">
    <citation type="submission" date="2018-06" db="EMBL/GenBank/DDBJ databases">
        <authorList>
            <person name="Zhirakovskaya E."/>
        </authorList>
    </citation>
    <scope>NUCLEOTIDE SEQUENCE</scope>
</reference>
<dbReference type="GO" id="GO:0016899">
    <property type="term" value="F:oxidoreductase activity, acting on the CH-OH group of donors, oxygen as acceptor"/>
    <property type="evidence" value="ECO:0007669"/>
    <property type="project" value="InterPro"/>
</dbReference>
<proteinExistence type="predicted"/>
<dbReference type="GO" id="GO:0071949">
    <property type="term" value="F:FAD binding"/>
    <property type="evidence" value="ECO:0007669"/>
    <property type="project" value="InterPro"/>
</dbReference>
<dbReference type="AlphaFoldDB" id="A0A3B0VKT0"/>
<evidence type="ECO:0000259" key="1">
    <source>
        <dbReference type="PROSITE" id="PS51387"/>
    </source>
</evidence>
<dbReference type="PANTHER" id="PTHR43762:SF1">
    <property type="entry name" value="D-ARABINONO-1,4-LACTONE OXIDASE"/>
    <property type="match status" value="1"/>
</dbReference>
<dbReference type="SUPFAM" id="SSF56176">
    <property type="entry name" value="FAD-binding/transporter-associated domain-like"/>
    <property type="match status" value="1"/>
</dbReference>
<dbReference type="InterPro" id="IPR006094">
    <property type="entry name" value="Oxid_FAD_bind_N"/>
</dbReference>
<dbReference type="InterPro" id="IPR016169">
    <property type="entry name" value="FAD-bd_PCMH_sub2"/>
</dbReference>
<gene>
    <name evidence="2" type="ORF">MNBD_GAMMA01-395</name>
</gene>
<protein>
    <submittedName>
        <fullName evidence="2">Oxidoreductase</fullName>
    </submittedName>
</protein>
<dbReference type="InterPro" id="IPR016166">
    <property type="entry name" value="FAD-bd_PCMH"/>
</dbReference>
<sequence length="434" mass="48723">MKLTSWGNYPKAEARSFSATCYDEIKTILQDNSTLITQGNSRSYGDSAFARTVIDMKTIDCFLSFDSLTGIISCQSGVLLVDILETIIPQGWILPVLPGTQLITVGGAIASDVHGKNHHQIGAFSQFVKSIKIMDGRGNISICSNNKNKKLFHASCGGMGLTGVILEATIQLLPVKSNKITQTVIKADNLQQLFAAFEDNTSSPYSVAWVDCLAKGRALGKGLLMLGKHENKHNKTSSLDYKYTSRFKMAFNLPAFVLSSFTVRLFNWFYYYTASENSKTVTLQKFFFPLDSIVDWNKMYGKKGFVQYQFVLPLEHSLEGMTAILTRIAESKQGSFLTVLKRMGKANDRLLSFPMEGYSLALDFRINPKVLALLDELDAIVVKYQGRIYLCKDARMSLKTFNQGYPQAEKFRKLRKNLKLDQKFQSQQAQRLNL</sequence>
<dbReference type="InterPro" id="IPR036318">
    <property type="entry name" value="FAD-bd_PCMH-like_sf"/>
</dbReference>
<evidence type="ECO:0000313" key="2">
    <source>
        <dbReference type="EMBL" id="VAW41150.1"/>
    </source>
</evidence>
<dbReference type="InterPro" id="IPR010031">
    <property type="entry name" value="FAD_lactone_oxidase-like"/>
</dbReference>
<name>A0A3B0VKT0_9ZZZZ</name>